<feature type="compositionally biased region" description="Polar residues" evidence="1">
    <location>
        <begin position="198"/>
        <end position="213"/>
    </location>
</feature>
<feature type="region of interest" description="Disordered" evidence="1">
    <location>
        <begin position="72"/>
        <end position="136"/>
    </location>
</feature>
<feature type="compositionally biased region" description="Polar residues" evidence="1">
    <location>
        <begin position="327"/>
        <end position="337"/>
    </location>
</feature>
<accession>K0K9H4</accession>
<dbReference type="InterPro" id="IPR036864">
    <property type="entry name" value="Zn2-C6_fun-type_DNA-bd_sf"/>
</dbReference>
<protein>
    <submittedName>
        <fullName evidence="3">Transcriptional regulatory protein</fullName>
    </submittedName>
</protein>
<feature type="compositionally biased region" description="Polar residues" evidence="1">
    <location>
        <begin position="99"/>
        <end position="112"/>
    </location>
</feature>
<feature type="compositionally biased region" description="Low complexity" evidence="1">
    <location>
        <begin position="81"/>
        <end position="96"/>
    </location>
</feature>
<dbReference type="eggNOG" id="ENOG502S6GG">
    <property type="taxonomic scope" value="Eukaryota"/>
</dbReference>
<organism evidence="3 4">
    <name type="scientific">Wickerhamomyces ciferrii (strain ATCC 14091 / BCRC 22168 / CBS 111 / JCM 3599 / NBRC 0793 / NRRL Y-1031 F-60-10)</name>
    <name type="common">Yeast</name>
    <name type="synonym">Pichia ciferrii</name>
    <dbReference type="NCBI Taxonomy" id="1206466"/>
    <lineage>
        <taxon>Eukaryota</taxon>
        <taxon>Fungi</taxon>
        <taxon>Dikarya</taxon>
        <taxon>Ascomycota</taxon>
        <taxon>Saccharomycotina</taxon>
        <taxon>Saccharomycetes</taxon>
        <taxon>Phaffomycetales</taxon>
        <taxon>Wickerhamomycetaceae</taxon>
        <taxon>Wickerhamomyces</taxon>
    </lineage>
</organism>
<dbReference type="STRING" id="1206466.K0K9H4"/>
<dbReference type="AlphaFoldDB" id="K0K9H4"/>
<evidence type="ECO:0000256" key="1">
    <source>
        <dbReference type="SAM" id="MobiDB-lite"/>
    </source>
</evidence>
<dbReference type="InParanoid" id="K0K9H4"/>
<gene>
    <name evidence="3" type="ORF">BN7_1106</name>
</gene>
<dbReference type="Pfam" id="PF00172">
    <property type="entry name" value="Zn_clus"/>
    <property type="match status" value="1"/>
</dbReference>
<comment type="caution">
    <text evidence="3">The sequence shown here is derived from an EMBL/GenBank/DDBJ whole genome shotgun (WGS) entry which is preliminary data.</text>
</comment>
<dbReference type="PROSITE" id="PS50048">
    <property type="entry name" value="ZN2_CY6_FUNGAL_2"/>
    <property type="match status" value="1"/>
</dbReference>
<feature type="compositionally biased region" description="Polar residues" evidence="1">
    <location>
        <begin position="282"/>
        <end position="313"/>
    </location>
</feature>
<proteinExistence type="predicted"/>
<dbReference type="Proteomes" id="UP000009328">
    <property type="component" value="Unassembled WGS sequence"/>
</dbReference>
<dbReference type="InterPro" id="IPR001138">
    <property type="entry name" value="Zn2Cys6_DnaBD"/>
</dbReference>
<dbReference type="Gene3D" id="4.10.240.10">
    <property type="entry name" value="Zn(2)-C6 fungal-type DNA-binding domain"/>
    <property type="match status" value="1"/>
</dbReference>
<feature type="domain" description="Zn(2)-C6 fungal-type" evidence="2">
    <location>
        <begin position="22"/>
        <end position="66"/>
    </location>
</feature>
<feature type="region of interest" description="Disordered" evidence="1">
    <location>
        <begin position="252"/>
        <end position="337"/>
    </location>
</feature>
<feature type="compositionally biased region" description="Low complexity" evidence="1">
    <location>
        <begin position="266"/>
        <end position="281"/>
    </location>
</feature>
<evidence type="ECO:0000259" key="2">
    <source>
        <dbReference type="PROSITE" id="PS50048"/>
    </source>
</evidence>
<dbReference type="CDD" id="cd00067">
    <property type="entry name" value="GAL4"/>
    <property type="match status" value="1"/>
</dbReference>
<dbReference type="CDD" id="cd12148">
    <property type="entry name" value="fungal_TF_MHR"/>
    <property type="match status" value="1"/>
</dbReference>
<dbReference type="PANTHER" id="PTHR47431">
    <property type="entry name" value="ZN(II)2CYS6 TRANSCRIPTION FACTOR (EUROFUNG)-RELATED"/>
    <property type="match status" value="1"/>
</dbReference>
<feature type="compositionally biased region" description="Basic residues" evidence="1">
    <location>
        <begin position="224"/>
        <end position="239"/>
    </location>
</feature>
<name>K0K9H4_WICCF</name>
<evidence type="ECO:0000313" key="3">
    <source>
        <dbReference type="EMBL" id="CCH41565.1"/>
    </source>
</evidence>
<feature type="compositionally biased region" description="Basic and acidic residues" evidence="1">
    <location>
        <begin position="176"/>
        <end position="185"/>
    </location>
</feature>
<feature type="region of interest" description="Disordered" evidence="1">
    <location>
        <begin position="153"/>
        <end position="240"/>
    </location>
</feature>
<reference evidence="3 4" key="1">
    <citation type="journal article" date="2012" name="Eukaryot. Cell">
        <title>Draft genome sequence of Wickerhamomyces ciferrii NRRL Y-1031 F-60-10.</title>
        <authorList>
            <person name="Schneider J."/>
            <person name="Andrea H."/>
            <person name="Blom J."/>
            <person name="Jaenicke S."/>
            <person name="Ruckert C."/>
            <person name="Schorsch C."/>
            <person name="Szczepanowski R."/>
            <person name="Farwick M."/>
            <person name="Goesmann A."/>
            <person name="Puhler A."/>
            <person name="Schaffer S."/>
            <person name="Tauch A."/>
            <person name="Kohler T."/>
            <person name="Brinkrolf K."/>
        </authorList>
    </citation>
    <scope>NUCLEOTIDE SEQUENCE [LARGE SCALE GENOMIC DNA]</scope>
    <source>
        <strain evidence="4">ATCC 14091 / BCRC 22168 / CBS 111 / JCM 3599 / NBRC 0793 / NRRL Y-1031 F-60-10</strain>
    </source>
</reference>
<evidence type="ECO:0000313" key="4">
    <source>
        <dbReference type="Proteomes" id="UP000009328"/>
    </source>
</evidence>
<dbReference type="GO" id="GO:0008270">
    <property type="term" value="F:zinc ion binding"/>
    <property type="evidence" value="ECO:0007669"/>
    <property type="project" value="InterPro"/>
</dbReference>
<dbReference type="SUPFAM" id="SSF57701">
    <property type="entry name" value="Zn2/Cys6 DNA-binding domain"/>
    <property type="match status" value="1"/>
</dbReference>
<dbReference type="GO" id="GO:0000981">
    <property type="term" value="F:DNA-binding transcription factor activity, RNA polymerase II-specific"/>
    <property type="evidence" value="ECO:0007669"/>
    <property type="project" value="InterPro"/>
</dbReference>
<dbReference type="EMBL" id="CAIF01000025">
    <property type="protein sequence ID" value="CCH41565.1"/>
    <property type="molecule type" value="Genomic_DNA"/>
</dbReference>
<dbReference type="SMART" id="SM00066">
    <property type="entry name" value="GAL4"/>
    <property type="match status" value="1"/>
</dbReference>
<dbReference type="PANTHER" id="PTHR47431:SF1">
    <property type="entry name" value="ZN(II)2CYS6 TRANSCRIPTION FACTOR (EUROFUNG)"/>
    <property type="match status" value="1"/>
</dbReference>
<dbReference type="HOGENOM" id="CLU_284402_0_0_1"/>
<sequence>MSDTSTDKTTTFPSKRPVARHACLACREKKIKCDGEIQISHPDGKSGEVTHQRCSNCKLLNLECVFVRSLRGGRRKKPKDPTSTTSSHTTPSGKPSLVSRHSSSTNIPQANNGLIPLQSPGGSIHQRVGSDLDTPNNIVSGIASPFYNFNNDGTNVSPPIQPGLHRSSGSSNSLQDKVRSLHEPADSPFPLIHRGFSQELNQQGYPFPSTSQPPAHYDSNQQHQQHHQQHQHHQHHQHHQPVYMPVNQPLYQPQVNQYPPQPPLQPQQLQMNPHQQQQQQQINSYKSQSEHPNGSVSQPVHYQDQIYPSSNDYQAHDSLSRKRPYSSRDTNATPGTSISSSVSLNHYIYISDQELELFDLPDWKTTCILIDLYYRYIHPSRPFVQPKHRLVSHLNVRKDASLLHAMFSSSCCFASAKQIPNQNLRDPQHWYFLAEKHWDLLSLESSLQAMVLLSGSLGPGGYVEQAIEGSERLMRILEVNNILPTLKLGSNFETFARVATKRQLVVREDLIRTVWGSWKLNVFVRLNRGIPYHPISQDLLKFQPQLQFPASDTAYNQNLFLFDTNDVVSPQSLRYNIWSDFEKWLNEAKTNKEVFKKFQDADLIIIAIKTMEDIMDTVSAGNLTNTSVDSYNSRIQLVDEIAKNELFQISHIRKSVLVLNISKVFTLLISAAAKIAINVTFCSPLLLVKPHETNANNNPDDVFNSLYRLSVAELLQSCSQTNETQLHHFIETFLSAFSGVQMLELGEAKIPQNKNPTYPMQVIGGPSNYTPAGEINSLKSNENWWLDAEEEPGKTFSAKVEDDEEYPDVWNQYPVFSVVVIANALTVLASAIVLTKCFTIQENKSNLKPAPGKRLVDFVIGNYQRVITLEMNEPDFLIFIETFNVNCLKEKLRLCSRFVKAQGRFWAYVGLISNQMETIINYIEDVMSRI</sequence>
<keyword evidence="4" id="KW-1185">Reference proteome</keyword>